<keyword evidence="2" id="KW-0378">Hydrolase</keyword>
<dbReference type="InterPro" id="IPR003697">
    <property type="entry name" value="Maf-like"/>
</dbReference>
<dbReference type="PIRSF" id="PIRSF006305">
    <property type="entry name" value="Maf"/>
    <property type="match status" value="1"/>
</dbReference>
<protein>
    <submittedName>
        <fullName evidence="3">Unannotated protein</fullName>
    </submittedName>
</protein>
<dbReference type="PANTHER" id="PTHR43213:SF5">
    <property type="entry name" value="BIFUNCTIONAL DTTP_UTP PYROPHOSPHATASE_METHYLTRANSFERASE PROTEIN-RELATED"/>
    <property type="match status" value="1"/>
</dbReference>
<evidence type="ECO:0000256" key="2">
    <source>
        <dbReference type="ARBA" id="ARBA00022801"/>
    </source>
</evidence>
<proteinExistence type="inferred from homology"/>
<dbReference type="AlphaFoldDB" id="A0A6J7EEX0"/>
<dbReference type="Gene3D" id="3.90.950.10">
    <property type="match status" value="1"/>
</dbReference>
<dbReference type="PANTHER" id="PTHR43213">
    <property type="entry name" value="BIFUNCTIONAL DTTP/UTP PYROPHOSPHATASE/METHYLTRANSFERASE PROTEIN-RELATED"/>
    <property type="match status" value="1"/>
</dbReference>
<dbReference type="SUPFAM" id="SSF52972">
    <property type="entry name" value="ITPase-like"/>
    <property type="match status" value="1"/>
</dbReference>
<comment type="cofactor">
    <cofactor evidence="1">
        <name>a divalent metal cation</name>
        <dbReference type="ChEBI" id="CHEBI:60240"/>
    </cofactor>
</comment>
<dbReference type="CDD" id="cd00555">
    <property type="entry name" value="Maf"/>
    <property type="match status" value="1"/>
</dbReference>
<dbReference type="EMBL" id="CAFBLU010000028">
    <property type="protein sequence ID" value="CAB4880268.1"/>
    <property type="molecule type" value="Genomic_DNA"/>
</dbReference>
<sequence>MLLSLLPVRSGSSSRTSAKQKRLKFLLASASPQRSKLLGAAGYEFDVVTVDVVEVAGGFEPAHIAVINAEAKARAGALLDQSAVVLGADTVVDVEGVALGQPVDAAQALDFLRLLSGSTHEVHTGVCVIEGESTRSGVSSTRVSFRDLTEGEMDAYVNSGEWEGRAGGYAIQETGDQFVTSVEGDFDNVIGLPMELVKLLLPVSVQPA</sequence>
<dbReference type="InterPro" id="IPR029001">
    <property type="entry name" value="ITPase-like_fam"/>
</dbReference>
<dbReference type="Pfam" id="PF02545">
    <property type="entry name" value="Maf"/>
    <property type="match status" value="1"/>
</dbReference>
<dbReference type="GO" id="GO:0047429">
    <property type="term" value="F:nucleoside triphosphate diphosphatase activity"/>
    <property type="evidence" value="ECO:0007669"/>
    <property type="project" value="InterPro"/>
</dbReference>
<accession>A0A6J7EEX0</accession>
<evidence type="ECO:0000256" key="1">
    <source>
        <dbReference type="ARBA" id="ARBA00001968"/>
    </source>
</evidence>
<gene>
    <name evidence="3" type="ORF">UFOPK3444_01334</name>
</gene>
<dbReference type="HAMAP" id="MF_00528">
    <property type="entry name" value="Maf"/>
    <property type="match status" value="1"/>
</dbReference>
<dbReference type="NCBIfam" id="TIGR00172">
    <property type="entry name" value="maf"/>
    <property type="match status" value="1"/>
</dbReference>
<organism evidence="3">
    <name type="scientific">freshwater metagenome</name>
    <dbReference type="NCBI Taxonomy" id="449393"/>
    <lineage>
        <taxon>unclassified sequences</taxon>
        <taxon>metagenomes</taxon>
        <taxon>ecological metagenomes</taxon>
    </lineage>
</organism>
<reference evidence="3" key="1">
    <citation type="submission" date="2020-05" db="EMBL/GenBank/DDBJ databases">
        <authorList>
            <person name="Chiriac C."/>
            <person name="Salcher M."/>
            <person name="Ghai R."/>
            <person name="Kavagutti S V."/>
        </authorList>
    </citation>
    <scope>NUCLEOTIDE SEQUENCE</scope>
</reference>
<name>A0A6J7EEX0_9ZZZZ</name>
<evidence type="ECO:0000313" key="3">
    <source>
        <dbReference type="EMBL" id="CAB4880268.1"/>
    </source>
</evidence>